<dbReference type="Proteomes" id="UP001054252">
    <property type="component" value="Unassembled WGS sequence"/>
</dbReference>
<gene>
    <name evidence="1" type="ORF">SLEP1_g53840</name>
</gene>
<dbReference type="AlphaFoldDB" id="A0AAV5MB00"/>
<name>A0AAV5MB00_9ROSI</name>
<proteinExistence type="predicted"/>
<accession>A0AAV5MB00</accession>
<evidence type="ECO:0000313" key="1">
    <source>
        <dbReference type="EMBL" id="GKV46879.1"/>
    </source>
</evidence>
<reference evidence="1 2" key="1">
    <citation type="journal article" date="2021" name="Commun. Biol.">
        <title>The genome of Shorea leprosula (Dipterocarpaceae) highlights the ecological relevance of drought in aseasonal tropical rainforests.</title>
        <authorList>
            <person name="Ng K.K.S."/>
            <person name="Kobayashi M.J."/>
            <person name="Fawcett J.A."/>
            <person name="Hatakeyama M."/>
            <person name="Paape T."/>
            <person name="Ng C.H."/>
            <person name="Ang C.C."/>
            <person name="Tnah L.H."/>
            <person name="Lee C.T."/>
            <person name="Nishiyama T."/>
            <person name="Sese J."/>
            <person name="O'Brien M.J."/>
            <person name="Copetti D."/>
            <person name="Mohd Noor M.I."/>
            <person name="Ong R.C."/>
            <person name="Putra M."/>
            <person name="Sireger I.Z."/>
            <person name="Indrioko S."/>
            <person name="Kosugi Y."/>
            <person name="Izuno A."/>
            <person name="Isagi Y."/>
            <person name="Lee S.L."/>
            <person name="Shimizu K.K."/>
        </authorList>
    </citation>
    <scope>NUCLEOTIDE SEQUENCE [LARGE SCALE GENOMIC DNA]</scope>
    <source>
        <strain evidence="1">214</strain>
    </source>
</reference>
<evidence type="ECO:0000313" key="2">
    <source>
        <dbReference type="Proteomes" id="UP001054252"/>
    </source>
</evidence>
<comment type="caution">
    <text evidence="1">The sequence shown here is derived from an EMBL/GenBank/DDBJ whole genome shotgun (WGS) entry which is preliminary data.</text>
</comment>
<sequence>MSSGDVSFIRSCQQKWSNDEAVTGGEILTEVVQRSGCFVGGDEAVIGVVRCRWSHGTEMEQG</sequence>
<protein>
    <submittedName>
        <fullName evidence="1">Uncharacterized protein</fullName>
    </submittedName>
</protein>
<organism evidence="1 2">
    <name type="scientific">Rubroshorea leprosula</name>
    <dbReference type="NCBI Taxonomy" id="152421"/>
    <lineage>
        <taxon>Eukaryota</taxon>
        <taxon>Viridiplantae</taxon>
        <taxon>Streptophyta</taxon>
        <taxon>Embryophyta</taxon>
        <taxon>Tracheophyta</taxon>
        <taxon>Spermatophyta</taxon>
        <taxon>Magnoliopsida</taxon>
        <taxon>eudicotyledons</taxon>
        <taxon>Gunneridae</taxon>
        <taxon>Pentapetalae</taxon>
        <taxon>rosids</taxon>
        <taxon>malvids</taxon>
        <taxon>Malvales</taxon>
        <taxon>Dipterocarpaceae</taxon>
        <taxon>Rubroshorea</taxon>
    </lineage>
</organism>
<keyword evidence="2" id="KW-1185">Reference proteome</keyword>
<dbReference type="EMBL" id="BPVZ01000217">
    <property type="protein sequence ID" value="GKV46879.1"/>
    <property type="molecule type" value="Genomic_DNA"/>
</dbReference>